<dbReference type="GO" id="GO:0035529">
    <property type="term" value="F:NADH pyrophosphatase activity"/>
    <property type="evidence" value="ECO:0007669"/>
    <property type="project" value="TreeGrafter"/>
</dbReference>
<dbReference type="RefSeq" id="WP_025816560.1">
    <property type="nucleotide sequence ID" value="NZ_BAIZ01000026.1"/>
</dbReference>
<evidence type="ECO:0000256" key="7">
    <source>
        <dbReference type="ARBA" id="ARBA00022842"/>
    </source>
</evidence>
<dbReference type="GO" id="GO:0019677">
    <property type="term" value="P:NAD+ catabolic process"/>
    <property type="evidence" value="ECO:0007669"/>
    <property type="project" value="TreeGrafter"/>
</dbReference>
<dbReference type="EMBL" id="QJJX01000026">
    <property type="protein sequence ID" value="PXX20952.1"/>
    <property type="molecule type" value="Genomic_DNA"/>
</dbReference>
<comment type="cofactor">
    <cofactor evidence="1">
        <name>Mg(2+)</name>
        <dbReference type="ChEBI" id="CHEBI:18420"/>
    </cofactor>
</comment>
<dbReference type="InterPro" id="IPR015797">
    <property type="entry name" value="NUDIX_hydrolase-like_dom_sf"/>
</dbReference>
<comment type="cofactor">
    <cofactor evidence="2">
        <name>Zn(2+)</name>
        <dbReference type="ChEBI" id="CHEBI:29105"/>
    </cofactor>
</comment>
<evidence type="ECO:0000256" key="3">
    <source>
        <dbReference type="ARBA" id="ARBA00009595"/>
    </source>
</evidence>
<evidence type="ECO:0000313" key="11">
    <source>
        <dbReference type="EMBL" id="PXX20952.1"/>
    </source>
</evidence>
<dbReference type="GO" id="GO:0006742">
    <property type="term" value="P:NADP+ catabolic process"/>
    <property type="evidence" value="ECO:0007669"/>
    <property type="project" value="TreeGrafter"/>
</dbReference>
<dbReference type="GO" id="GO:0046872">
    <property type="term" value="F:metal ion binding"/>
    <property type="evidence" value="ECO:0007669"/>
    <property type="project" value="UniProtKB-KW"/>
</dbReference>
<name>A0A318HRU5_9BACT</name>
<dbReference type="InterPro" id="IPR000086">
    <property type="entry name" value="NUDIX_hydrolase_dom"/>
</dbReference>
<evidence type="ECO:0000256" key="1">
    <source>
        <dbReference type="ARBA" id="ARBA00001946"/>
    </source>
</evidence>
<dbReference type="AlphaFoldDB" id="A0A318HRU5"/>
<comment type="catalytic activity">
    <reaction evidence="9">
        <text>a 5'-end NAD(+)-phospho-ribonucleoside in mRNA + H2O = a 5'-end phospho-adenosine-phospho-ribonucleoside in mRNA + beta-nicotinamide D-ribonucleotide + 2 H(+)</text>
        <dbReference type="Rhea" id="RHEA:60876"/>
        <dbReference type="Rhea" id="RHEA-COMP:15698"/>
        <dbReference type="Rhea" id="RHEA-COMP:15719"/>
        <dbReference type="ChEBI" id="CHEBI:14649"/>
        <dbReference type="ChEBI" id="CHEBI:15377"/>
        <dbReference type="ChEBI" id="CHEBI:15378"/>
        <dbReference type="ChEBI" id="CHEBI:144029"/>
        <dbReference type="ChEBI" id="CHEBI:144051"/>
    </reaction>
    <physiologicalReaction direction="left-to-right" evidence="9">
        <dbReference type="Rhea" id="RHEA:60877"/>
    </physiologicalReaction>
</comment>
<dbReference type="OrthoDB" id="9787476at2"/>
<dbReference type="Gene3D" id="3.90.79.10">
    <property type="entry name" value="Nucleoside Triphosphate Pyrophosphohydrolase"/>
    <property type="match status" value="1"/>
</dbReference>
<evidence type="ECO:0000256" key="8">
    <source>
        <dbReference type="ARBA" id="ARBA00023027"/>
    </source>
</evidence>
<evidence type="ECO:0000256" key="5">
    <source>
        <dbReference type="ARBA" id="ARBA00022723"/>
    </source>
</evidence>
<keyword evidence="6" id="KW-0378">Hydrolase</keyword>
<dbReference type="SUPFAM" id="SSF55811">
    <property type="entry name" value="Nudix"/>
    <property type="match status" value="1"/>
</dbReference>
<dbReference type="EC" id="3.6.1.22" evidence="4"/>
<protein>
    <recommendedName>
        <fullName evidence="4">NAD(+) diphosphatase</fullName>
        <ecNumber evidence="4">3.6.1.22</ecNumber>
    </recommendedName>
</protein>
<dbReference type="InterPro" id="IPR015375">
    <property type="entry name" value="NADH_PPase-like_N"/>
</dbReference>
<proteinExistence type="inferred from homology"/>
<dbReference type="Pfam" id="PF09296">
    <property type="entry name" value="NUDIX-like"/>
    <property type="match status" value="1"/>
</dbReference>
<dbReference type="CDD" id="cd03429">
    <property type="entry name" value="NUDIX_NADH_pyrophosphatase_Nudt13"/>
    <property type="match status" value="1"/>
</dbReference>
<keyword evidence="8" id="KW-0520">NAD</keyword>
<dbReference type="InterPro" id="IPR050241">
    <property type="entry name" value="NAD-cap_RNA_hydrolase_NudC"/>
</dbReference>
<dbReference type="FunFam" id="3.90.79.10:FF:000051">
    <property type="entry name" value="Probable NADH pyrophosphatase"/>
    <property type="match status" value="1"/>
</dbReference>
<dbReference type="Proteomes" id="UP000248314">
    <property type="component" value="Unassembled WGS sequence"/>
</dbReference>
<evidence type="ECO:0000259" key="10">
    <source>
        <dbReference type="PROSITE" id="PS51462"/>
    </source>
</evidence>
<dbReference type="Pfam" id="PF00293">
    <property type="entry name" value="NUDIX"/>
    <property type="match status" value="1"/>
</dbReference>
<keyword evidence="5" id="KW-0479">Metal-binding</keyword>
<evidence type="ECO:0000256" key="2">
    <source>
        <dbReference type="ARBA" id="ARBA00001947"/>
    </source>
</evidence>
<dbReference type="PANTHER" id="PTHR42904">
    <property type="entry name" value="NUDIX HYDROLASE, NUDC SUBFAMILY"/>
    <property type="match status" value="1"/>
</dbReference>
<accession>A0A318HRU5</accession>
<evidence type="ECO:0000256" key="4">
    <source>
        <dbReference type="ARBA" id="ARBA00012381"/>
    </source>
</evidence>
<dbReference type="InterPro" id="IPR049734">
    <property type="entry name" value="NudC-like_C"/>
</dbReference>
<dbReference type="PROSITE" id="PS51462">
    <property type="entry name" value="NUDIX"/>
    <property type="match status" value="1"/>
</dbReference>
<sequence>MKSLWFVFKESELLLEQLGNDLFTIPLSDNPPTFINEGQQVHEMEPTEEGIPVKTYLVDSSTQLPLKHVYCELRQSYYKLPNEYYLLAGKCREINYWDAHSQYCGACGAPMKLHTNISKRCTHCANEVWPQLATAIIVLIYKADEVLLVHAKNFKSNFYGLIAGFVETGESLEEAVVREVREETALEIEELRYFDSQPWPYPIGLMIGFTARYKAGKLHLQEEELSAGGWFHRDHLPQIPEKLSLARKLIDHWLEQNPDTL</sequence>
<keyword evidence="12" id="KW-1185">Reference proteome</keyword>
<evidence type="ECO:0000256" key="9">
    <source>
        <dbReference type="ARBA" id="ARBA00023679"/>
    </source>
</evidence>
<comment type="similarity">
    <text evidence="3">Belongs to the Nudix hydrolase family. NudC subfamily.</text>
</comment>
<organism evidence="11 12">
    <name type="scientific">Hoylesella shahii DSM 15611 = JCM 12083</name>
    <dbReference type="NCBI Taxonomy" id="1122991"/>
    <lineage>
        <taxon>Bacteria</taxon>
        <taxon>Pseudomonadati</taxon>
        <taxon>Bacteroidota</taxon>
        <taxon>Bacteroidia</taxon>
        <taxon>Bacteroidales</taxon>
        <taxon>Prevotellaceae</taxon>
        <taxon>Hoylesella</taxon>
    </lineage>
</organism>
<gene>
    <name evidence="11" type="ORF">EJ73_02033</name>
</gene>
<dbReference type="NCBIfam" id="NF001299">
    <property type="entry name" value="PRK00241.1"/>
    <property type="match status" value="1"/>
</dbReference>
<dbReference type="GO" id="GO:0005829">
    <property type="term" value="C:cytosol"/>
    <property type="evidence" value="ECO:0007669"/>
    <property type="project" value="TreeGrafter"/>
</dbReference>
<keyword evidence="7" id="KW-0460">Magnesium</keyword>
<evidence type="ECO:0000313" key="12">
    <source>
        <dbReference type="Proteomes" id="UP000248314"/>
    </source>
</evidence>
<dbReference type="STRING" id="1122991.GCA_000613445_01273"/>
<comment type="caution">
    <text evidence="11">The sequence shown here is derived from an EMBL/GenBank/DDBJ whole genome shotgun (WGS) entry which is preliminary data.</text>
</comment>
<reference evidence="11 12" key="1">
    <citation type="submission" date="2018-05" db="EMBL/GenBank/DDBJ databases">
        <title>Genomic Encyclopedia of Type Strains, Phase I: the one thousand microbial genomes (KMG-I) project.</title>
        <authorList>
            <person name="Kyrpides N."/>
        </authorList>
    </citation>
    <scope>NUCLEOTIDE SEQUENCE [LARGE SCALE GENOMIC DNA]</scope>
    <source>
        <strain evidence="11 12">DSM 15611</strain>
    </source>
</reference>
<dbReference type="PANTHER" id="PTHR42904:SF6">
    <property type="entry name" value="NAD-CAPPED RNA HYDROLASE NUDT12"/>
    <property type="match status" value="1"/>
</dbReference>
<dbReference type="Gene3D" id="3.90.79.20">
    <property type="match status" value="1"/>
</dbReference>
<feature type="domain" description="Nudix hydrolase" evidence="10">
    <location>
        <begin position="129"/>
        <end position="256"/>
    </location>
</feature>
<evidence type="ECO:0000256" key="6">
    <source>
        <dbReference type="ARBA" id="ARBA00022801"/>
    </source>
</evidence>